<dbReference type="Proteomes" id="UP000029004">
    <property type="component" value="Unassembled WGS sequence"/>
</dbReference>
<evidence type="ECO:0000256" key="1">
    <source>
        <dbReference type="ARBA" id="ARBA00001933"/>
    </source>
</evidence>
<dbReference type="eggNOG" id="COG1167">
    <property type="taxonomic scope" value="Bacteria"/>
</dbReference>
<keyword evidence="7" id="KW-1185">Reference proteome</keyword>
<dbReference type="GO" id="GO:0047536">
    <property type="term" value="F:2-aminoadipate transaminase activity"/>
    <property type="evidence" value="ECO:0007669"/>
    <property type="project" value="UniProtKB-EC"/>
</dbReference>
<evidence type="ECO:0000259" key="5">
    <source>
        <dbReference type="Pfam" id="PF00155"/>
    </source>
</evidence>
<feature type="domain" description="Aminotransferase class I/classII large" evidence="5">
    <location>
        <begin position="62"/>
        <end position="383"/>
    </location>
</feature>
<dbReference type="InterPro" id="IPR015422">
    <property type="entry name" value="PyrdxlP-dep_Trfase_small"/>
</dbReference>
<dbReference type="GO" id="GO:1901605">
    <property type="term" value="P:alpha-amino acid metabolic process"/>
    <property type="evidence" value="ECO:0007669"/>
    <property type="project" value="TreeGrafter"/>
</dbReference>
<keyword evidence="2 6" id="KW-0032">Aminotransferase</keyword>
<dbReference type="RefSeq" id="WP_051922954.1">
    <property type="nucleotide sequence ID" value="NZ_JGZP01000014.1"/>
</dbReference>
<dbReference type="PANTHER" id="PTHR42790">
    <property type="entry name" value="AMINOTRANSFERASE"/>
    <property type="match status" value="1"/>
</dbReference>
<proteinExistence type="predicted"/>
<dbReference type="AlphaFoldDB" id="A0A087DNE5"/>
<dbReference type="PANTHER" id="PTHR42790:SF19">
    <property type="entry name" value="KYNURENINE_ALPHA-AMINOADIPATE AMINOTRANSFERASE, MITOCHONDRIAL"/>
    <property type="match status" value="1"/>
</dbReference>
<evidence type="ECO:0000256" key="3">
    <source>
        <dbReference type="ARBA" id="ARBA00022679"/>
    </source>
</evidence>
<keyword evidence="3 6" id="KW-0808">Transferase</keyword>
<comment type="cofactor">
    <cofactor evidence="1">
        <name>pyridoxal 5'-phosphate</name>
        <dbReference type="ChEBI" id="CHEBI:597326"/>
    </cofactor>
</comment>
<evidence type="ECO:0000313" key="6">
    <source>
        <dbReference type="EMBL" id="KFI97045.1"/>
    </source>
</evidence>
<dbReference type="InterPro" id="IPR004839">
    <property type="entry name" value="Aminotransferase_I/II_large"/>
</dbReference>
<name>A0A087DNE5_9BIFI</name>
<gene>
    <name evidence="6" type="ORF">BSTEL_1956</name>
</gene>
<dbReference type="InterPro" id="IPR015421">
    <property type="entry name" value="PyrdxlP-dep_Trfase_major"/>
</dbReference>
<dbReference type="CDD" id="cd00609">
    <property type="entry name" value="AAT_like"/>
    <property type="match status" value="1"/>
</dbReference>
<dbReference type="EC" id="2.6.1.39" evidence="6"/>
<evidence type="ECO:0000256" key="4">
    <source>
        <dbReference type="ARBA" id="ARBA00022898"/>
    </source>
</evidence>
<keyword evidence="4" id="KW-0663">Pyridoxal phosphate</keyword>
<dbReference type="Gene3D" id="3.90.1150.10">
    <property type="entry name" value="Aspartate Aminotransferase, domain 1"/>
    <property type="match status" value="1"/>
</dbReference>
<comment type="caution">
    <text evidence="6">The sequence shown here is derived from an EMBL/GenBank/DDBJ whole genome shotgun (WGS) entry which is preliminary data.</text>
</comment>
<reference evidence="6 7" key="1">
    <citation type="submission" date="2014-03" db="EMBL/GenBank/DDBJ databases">
        <title>Genomics of Bifidobacteria.</title>
        <authorList>
            <person name="Ventura M."/>
            <person name="Milani C."/>
            <person name="Lugli G.A."/>
        </authorList>
    </citation>
    <scope>NUCLEOTIDE SEQUENCE [LARGE SCALE GENOMIC DNA]</scope>
    <source>
        <strain evidence="6 7">DSM 23968</strain>
    </source>
</reference>
<evidence type="ECO:0000256" key="2">
    <source>
        <dbReference type="ARBA" id="ARBA00022576"/>
    </source>
</evidence>
<evidence type="ECO:0000313" key="7">
    <source>
        <dbReference type="Proteomes" id="UP000029004"/>
    </source>
</evidence>
<dbReference type="Gene3D" id="3.40.640.10">
    <property type="entry name" value="Type I PLP-dependent aspartate aminotransferase-like (Major domain)"/>
    <property type="match status" value="1"/>
</dbReference>
<organism evidence="6 7">
    <name type="scientific">Bifidobacterium stellenboschense</name>
    <dbReference type="NCBI Taxonomy" id="762211"/>
    <lineage>
        <taxon>Bacteria</taxon>
        <taxon>Bacillati</taxon>
        <taxon>Actinomycetota</taxon>
        <taxon>Actinomycetes</taxon>
        <taxon>Bifidobacteriales</taxon>
        <taxon>Bifidobacteriaceae</taxon>
        <taxon>Bifidobacterium</taxon>
    </lineage>
</organism>
<dbReference type="OrthoDB" id="199743at2"/>
<dbReference type="STRING" id="762211.BSTEL_1956"/>
<dbReference type="Pfam" id="PF00155">
    <property type="entry name" value="Aminotran_1_2"/>
    <property type="match status" value="1"/>
</dbReference>
<dbReference type="InterPro" id="IPR015424">
    <property type="entry name" value="PyrdxlP-dep_Trfase"/>
</dbReference>
<sequence>MAEYSALFRRLDAKSPFSSGNDIDPIETKLLPFDIGIPDLSLLPGDDYARAAAEVFGGPRFNEAVSYSAYEGITRLREQVALRRHTNVENVFITTGATQGIFLTISAYVDPGDVVVVENPTFPFALKALRLAGADIRTVPTGPRGLDVDALEELLESGVNVRLVYTVSDFQNPTGVTLSARSKARLLDLAERYDFVIAADSPYRDLWFDQPPAEFPQEERELKDGGHLVEIGSFSKTLGPGWRVGWNIADAATVERFAAYRTSAEVHPSGVAQSIVSTLLGWDGWYDGLVAKQRETYRRKAYALYDTLIDVFGADIVVRRPEGGYFLWAQFPERLDPAADGRRRELARRNVRVVQGDSFYPYDTGSRALRLAFSFLPEEDLIEGSRRIGQSLLG</sequence>
<dbReference type="EMBL" id="JGZP01000014">
    <property type="protein sequence ID" value="KFI97045.1"/>
    <property type="molecule type" value="Genomic_DNA"/>
</dbReference>
<accession>A0A087DNE5</accession>
<protein>
    <submittedName>
        <fullName evidence="6">GntR family transcriptional regulator</fullName>
        <ecNumber evidence="6">2.6.1.39</ecNumber>
    </submittedName>
</protein>
<dbReference type="InterPro" id="IPR050859">
    <property type="entry name" value="Class-I_PLP-dep_aminotransf"/>
</dbReference>
<dbReference type="SUPFAM" id="SSF53383">
    <property type="entry name" value="PLP-dependent transferases"/>
    <property type="match status" value="1"/>
</dbReference>
<dbReference type="GO" id="GO:0030170">
    <property type="term" value="F:pyridoxal phosphate binding"/>
    <property type="evidence" value="ECO:0007669"/>
    <property type="project" value="InterPro"/>
</dbReference>